<dbReference type="EMBL" id="JAVRRR010000680">
    <property type="protein sequence ID" value="KAK5140941.1"/>
    <property type="molecule type" value="Genomic_DNA"/>
</dbReference>
<accession>A0ABR0KZ24</accession>
<evidence type="ECO:0000313" key="1">
    <source>
        <dbReference type="EMBL" id="KAK5140941.1"/>
    </source>
</evidence>
<dbReference type="Proteomes" id="UP001308179">
    <property type="component" value="Unassembled WGS sequence"/>
</dbReference>
<comment type="caution">
    <text evidence="1">The sequence shown here is derived from an EMBL/GenBank/DDBJ whole genome shotgun (WGS) entry which is preliminary data.</text>
</comment>
<organism evidence="1 2">
    <name type="scientific">Rachicladosporium monterosium</name>
    <dbReference type="NCBI Taxonomy" id="1507873"/>
    <lineage>
        <taxon>Eukaryota</taxon>
        <taxon>Fungi</taxon>
        <taxon>Dikarya</taxon>
        <taxon>Ascomycota</taxon>
        <taxon>Pezizomycotina</taxon>
        <taxon>Dothideomycetes</taxon>
        <taxon>Dothideomycetidae</taxon>
        <taxon>Cladosporiales</taxon>
        <taxon>Cladosporiaceae</taxon>
        <taxon>Rachicladosporium</taxon>
    </lineage>
</organism>
<protein>
    <submittedName>
        <fullName evidence="1">Uncharacterized protein</fullName>
    </submittedName>
</protein>
<sequence>MQAAMVEAVRSFLANNVPAMDLERCQEALESGAGYTVTPTALSHSSQLGSNLPCEDHWDSVRYFSNV</sequence>
<proteinExistence type="predicted"/>
<gene>
    <name evidence="1" type="ORF">LTR32_006388</name>
</gene>
<name>A0ABR0KZ24_9PEZI</name>
<evidence type="ECO:0000313" key="2">
    <source>
        <dbReference type="Proteomes" id="UP001308179"/>
    </source>
</evidence>
<keyword evidence="2" id="KW-1185">Reference proteome</keyword>
<reference evidence="1 2" key="1">
    <citation type="submission" date="2023-08" db="EMBL/GenBank/DDBJ databases">
        <title>Black Yeasts Isolated from many extreme environments.</title>
        <authorList>
            <person name="Coleine C."/>
            <person name="Stajich J.E."/>
            <person name="Selbmann L."/>
        </authorList>
    </citation>
    <scope>NUCLEOTIDE SEQUENCE [LARGE SCALE GENOMIC DNA]</scope>
    <source>
        <strain evidence="1 2">CCFEE 5386</strain>
    </source>
</reference>